<reference evidence="1 2" key="1">
    <citation type="submission" date="2021-06" db="EMBL/GenBank/DDBJ databases">
        <authorList>
            <person name="Palmer J.M."/>
        </authorList>
    </citation>
    <scope>NUCLEOTIDE SEQUENCE [LARGE SCALE GENOMIC DNA]</scope>
    <source>
        <strain evidence="1 2">AS_MEX2019</strain>
        <tissue evidence="1">Muscle</tissue>
    </source>
</reference>
<accession>A0ABV0YJ66</accession>
<organism evidence="1 2">
    <name type="scientific">Ameca splendens</name>
    <dbReference type="NCBI Taxonomy" id="208324"/>
    <lineage>
        <taxon>Eukaryota</taxon>
        <taxon>Metazoa</taxon>
        <taxon>Chordata</taxon>
        <taxon>Craniata</taxon>
        <taxon>Vertebrata</taxon>
        <taxon>Euteleostomi</taxon>
        <taxon>Actinopterygii</taxon>
        <taxon>Neopterygii</taxon>
        <taxon>Teleostei</taxon>
        <taxon>Neoteleostei</taxon>
        <taxon>Acanthomorphata</taxon>
        <taxon>Ovalentaria</taxon>
        <taxon>Atherinomorphae</taxon>
        <taxon>Cyprinodontiformes</taxon>
        <taxon>Goodeidae</taxon>
        <taxon>Ameca</taxon>
    </lineage>
</organism>
<evidence type="ECO:0000313" key="2">
    <source>
        <dbReference type="Proteomes" id="UP001469553"/>
    </source>
</evidence>
<comment type="caution">
    <text evidence="1">The sequence shown here is derived from an EMBL/GenBank/DDBJ whole genome shotgun (WGS) entry which is preliminary data.</text>
</comment>
<dbReference type="EMBL" id="JAHRIP010034926">
    <property type="protein sequence ID" value="MEQ2293874.1"/>
    <property type="molecule type" value="Genomic_DNA"/>
</dbReference>
<name>A0ABV0YJ66_9TELE</name>
<proteinExistence type="predicted"/>
<sequence>GNVLFLYVFDNYCLLIIKYPKFSAFEYYIRSIKKGSISKFLTHGWASFCMKYCINAAWDGGDQPVVLLRCNGSPACFDSCFQVLYIVGSGVTYLLDNHPQIFMGSGPASLLAKQAQ</sequence>
<keyword evidence="2" id="KW-1185">Reference proteome</keyword>
<gene>
    <name evidence="1" type="ORF">AMECASPLE_037967</name>
</gene>
<evidence type="ECO:0000313" key="1">
    <source>
        <dbReference type="EMBL" id="MEQ2293874.1"/>
    </source>
</evidence>
<dbReference type="Proteomes" id="UP001469553">
    <property type="component" value="Unassembled WGS sequence"/>
</dbReference>
<feature type="non-terminal residue" evidence="1">
    <location>
        <position position="1"/>
    </location>
</feature>
<protein>
    <submittedName>
        <fullName evidence="1">Uncharacterized protein</fullName>
    </submittedName>
</protein>